<dbReference type="PANTHER" id="PTHR37311">
    <property type="entry name" value="2-PHOSPHOSULFOLACTATE PHOSPHATASE-RELATED"/>
    <property type="match status" value="1"/>
</dbReference>
<evidence type="ECO:0000256" key="3">
    <source>
        <dbReference type="ARBA" id="ARBA00012953"/>
    </source>
</evidence>
<evidence type="ECO:0000256" key="4">
    <source>
        <dbReference type="ARBA" id="ARBA00021948"/>
    </source>
</evidence>
<organism evidence="8 9">
    <name type="scientific">Falsiporphyromonas endometrii</name>
    <dbReference type="NCBI Taxonomy" id="1387297"/>
    <lineage>
        <taxon>Bacteria</taxon>
        <taxon>Pseudomonadati</taxon>
        <taxon>Bacteroidota</taxon>
        <taxon>Bacteroidia</taxon>
        <taxon>Bacteroidales</taxon>
        <taxon>Porphyromonadaceae</taxon>
        <taxon>Falsiporphyromonas</taxon>
    </lineage>
</organism>
<keyword evidence="6" id="KW-0460">Magnesium</keyword>
<dbReference type="InterPro" id="IPR036702">
    <property type="entry name" value="ComB-like_sf"/>
</dbReference>
<dbReference type="SUPFAM" id="SSF142823">
    <property type="entry name" value="ComB-like"/>
    <property type="match status" value="1"/>
</dbReference>
<dbReference type="Pfam" id="PF04029">
    <property type="entry name" value="2-ph_phosp"/>
    <property type="match status" value="1"/>
</dbReference>
<evidence type="ECO:0000256" key="2">
    <source>
        <dbReference type="ARBA" id="ARBA00009997"/>
    </source>
</evidence>
<evidence type="ECO:0000256" key="5">
    <source>
        <dbReference type="ARBA" id="ARBA00022801"/>
    </source>
</evidence>
<dbReference type="EMBL" id="JBHSGO010000103">
    <property type="protein sequence ID" value="MFC4665697.1"/>
    <property type="molecule type" value="Genomic_DNA"/>
</dbReference>
<comment type="cofactor">
    <cofactor evidence="1">
        <name>Mg(2+)</name>
        <dbReference type="ChEBI" id="CHEBI:18420"/>
    </cofactor>
</comment>
<dbReference type="RefSeq" id="WP_380078064.1">
    <property type="nucleotide sequence ID" value="NZ_JBHSGO010000103.1"/>
</dbReference>
<dbReference type="Proteomes" id="UP001596020">
    <property type="component" value="Unassembled WGS sequence"/>
</dbReference>
<dbReference type="InterPro" id="IPR005238">
    <property type="entry name" value="ComB-like"/>
</dbReference>
<sequence>MRIDLATSALQLPAYFKEDRQQTIIVVDVLRASTTITTAIYNGAKEMIVVEKLQEAMDYAEKGYLVGAERKALRCDFARFGNSPYEYQPEIVHDKTLVFTTTNGTKCIERAFSIGAKKVYIGGIINLEQATNQLLRDNNDIIVLAAGWNDTIGLEDCIYAGAIAEKLIQKGAIIEMSDGTFAMRELWQIHGQNDQDLIKYIANTEHYKRMKKAGVVGDVPYCLTQNDKMPFLEVRKEMGKYLCRM</sequence>
<comment type="catalytic activity">
    <reaction evidence="7">
        <text>(2R)-O-phospho-3-sulfolactate + H2O = (2R)-3-sulfolactate + phosphate</text>
        <dbReference type="Rhea" id="RHEA:23416"/>
        <dbReference type="ChEBI" id="CHEBI:15377"/>
        <dbReference type="ChEBI" id="CHEBI:15597"/>
        <dbReference type="ChEBI" id="CHEBI:43474"/>
        <dbReference type="ChEBI" id="CHEBI:58738"/>
        <dbReference type="EC" id="3.1.3.71"/>
    </reaction>
</comment>
<evidence type="ECO:0000313" key="9">
    <source>
        <dbReference type="Proteomes" id="UP001596020"/>
    </source>
</evidence>
<keyword evidence="9" id="KW-1185">Reference proteome</keyword>
<comment type="similarity">
    <text evidence="2">Belongs to the ComB family.</text>
</comment>
<evidence type="ECO:0000256" key="7">
    <source>
        <dbReference type="ARBA" id="ARBA00033711"/>
    </source>
</evidence>
<accession>A0ABV9K6C7</accession>
<dbReference type="EC" id="3.1.3.71" evidence="3"/>
<name>A0ABV9K6C7_9PORP</name>
<dbReference type="PANTHER" id="PTHR37311:SF1">
    <property type="entry name" value="2-PHOSPHOSULFOLACTATE PHOSPHATASE-RELATED"/>
    <property type="match status" value="1"/>
</dbReference>
<evidence type="ECO:0000256" key="1">
    <source>
        <dbReference type="ARBA" id="ARBA00001946"/>
    </source>
</evidence>
<dbReference type="Gene3D" id="3.90.1560.10">
    <property type="entry name" value="ComB-like"/>
    <property type="match status" value="1"/>
</dbReference>
<gene>
    <name evidence="8" type="ORF">ACFO3G_03590</name>
</gene>
<evidence type="ECO:0000256" key="6">
    <source>
        <dbReference type="ARBA" id="ARBA00022842"/>
    </source>
</evidence>
<keyword evidence="5" id="KW-0378">Hydrolase</keyword>
<comment type="caution">
    <text evidence="8">The sequence shown here is derived from an EMBL/GenBank/DDBJ whole genome shotgun (WGS) entry which is preliminary data.</text>
</comment>
<evidence type="ECO:0000313" key="8">
    <source>
        <dbReference type="EMBL" id="MFC4665697.1"/>
    </source>
</evidence>
<protein>
    <recommendedName>
        <fullName evidence="4">Probable 2-phosphosulfolactate phosphatase</fullName>
        <ecNumber evidence="3">3.1.3.71</ecNumber>
    </recommendedName>
</protein>
<proteinExistence type="inferred from homology"/>
<reference evidence="9" key="1">
    <citation type="journal article" date="2019" name="Int. J. Syst. Evol. Microbiol.">
        <title>The Global Catalogue of Microorganisms (GCM) 10K type strain sequencing project: providing services to taxonomists for standard genome sequencing and annotation.</title>
        <authorList>
            <consortium name="The Broad Institute Genomics Platform"/>
            <consortium name="The Broad Institute Genome Sequencing Center for Infectious Disease"/>
            <person name="Wu L."/>
            <person name="Ma J."/>
        </authorList>
    </citation>
    <scope>NUCLEOTIDE SEQUENCE [LARGE SCALE GENOMIC DNA]</scope>
    <source>
        <strain evidence="9">CGMCC 4.7357</strain>
    </source>
</reference>